<dbReference type="NCBIfam" id="NF047389">
    <property type="entry name" value="ATPase_Sll1717"/>
    <property type="match status" value="1"/>
</dbReference>
<reference evidence="1" key="1">
    <citation type="submission" date="2022-10" db="EMBL/GenBank/DDBJ databases">
        <title>Hoeflea sp. J2-29, isolated from marine algae.</title>
        <authorList>
            <person name="Kristyanto S."/>
            <person name="Kim J.M."/>
            <person name="Jeon C.O."/>
        </authorList>
    </citation>
    <scope>NUCLEOTIDE SEQUENCE</scope>
    <source>
        <strain evidence="1">J2-29</strain>
    </source>
</reference>
<evidence type="ECO:0000313" key="1">
    <source>
        <dbReference type="EMBL" id="MCY0096433.1"/>
    </source>
</evidence>
<accession>A0ABT3YKL4</accession>
<protein>
    <submittedName>
        <fullName evidence="1">ATP-binding protein</fullName>
    </submittedName>
</protein>
<keyword evidence="1" id="KW-0547">Nucleotide-binding</keyword>
<organism evidence="1 2">
    <name type="scientific">Hoeflea ulvae</name>
    <dbReference type="NCBI Taxonomy" id="2983764"/>
    <lineage>
        <taxon>Bacteria</taxon>
        <taxon>Pseudomonadati</taxon>
        <taxon>Pseudomonadota</taxon>
        <taxon>Alphaproteobacteria</taxon>
        <taxon>Hyphomicrobiales</taxon>
        <taxon>Rhizobiaceae</taxon>
        <taxon>Hoeflea</taxon>
    </lineage>
</organism>
<gene>
    <name evidence="1" type="ORF">OEG82_20815</name>
</gene>
<dbReference type="RefSeq" id="WP_267614259.1">
    <property type="nucleotide sequence ID" value="NZ_JAOVZQ010000001.1"/>
</dbReference>
<keyword evidence="1" id="KW-0067">ATP-binding</keyword>
<keyword evidence="2" id="KW-1185">Reference proteome</keyword>
<dbReference type="InterPro" id="IPR059206">
    <property type="entry name" value="Sll1717-like"/>
</dbReference>
<dbReference type="GO" id="GO:0005524">
    <property type="term" value="F:ATP binding"/>
    <property type="evidence" value="ECO:0007669"/>
    <property type="project" value="UniProtKB-KW"/>
</dbReference>
<proteinExistence type="predicted"/>
<dbReference type="Proteomes" id="UP001081283">
    <property type="component" value="Unassembled WGS sequence"/>
</dbReference>
<sequence>MNTLRDLPSFGAIAAEDDAVLEYFLTTDAVESISSGQTLLVLGRKGSGKTALVKHFTETFPEKHGKPLSLRSYPWNAHAGLVDKGASDTEAYVASWRLLIAIRLASMVVNLGEGKYTDTIAGLTKFLISNFGTTEPETRSILSRQRLKIVGLTLGPQIAGVSLGSISFGDRANSNVLGLELDSLANSLLKDVSTAIEQLNIDNLYLHFDELDQGLDTLDDTKKRMLIGLVLAAREIKGSGKFRGNISPIVYLRSDIWEQVNFSDKNKITRTSTVRLAWDEASLKTLIENRLRSKLGATITWEDVEDGSKMRGSQPKLQHMFSRTLLRPRDVIQFLNEALAVAKSRSDEPLIFVNEDFNACREQYSEYLKEELDDEINPHWPQWTQALQACSKTQTITFERDVFIKNYKALKTPDNGFSAESALEQLYRFSVVGYLQPSGGGGSSWLFRYTDTSSAWDSTATRLKVHIGLKEHAKLKEERIPGA</sequence>
<dbReference type="EMBL" id="JAOVZQ010000001">
    <property type="protein sequence ID" value="MCY0096433.1"/>
    <property type="molecule type" value="Genomic_DNA"/>
</dbReference>
<evidence type="ECO:0000313" key="2">
    <source>
        <dbReference type="Proteomes" id="UP001081283"/>
    </source>
</evidence>
<comment type="caution">
    <text evidence="1">The sequence shown here is derived from an EMBL/GenBank/DDBJ whole genome shotgun (WGS) entry which is preliminary data.</text>
</comment>
<name>A0ABT3YKL4_9HYPH</name>